<dbReference type="PROSITE" id="PS51819">
    <property type="entry name" value="VOC"/>
    <property type="match status" value="1"/>
</dbReference>
<keyword evidence="2" id="KW-0223">Dioxygenase</keyword>
<organism evidence="2 3">
    <name type="scientific">Nocardiopsis metallicus</name>
    <dbReference type="NCBI Taxonomy" id="179819"/>
    <lineage>
        <taxon>Bacteria</taxon>
        <taxon>Bacillati</taxon>
        <taxon>Actinomycetota</taxon>
        <taxon>Actinomycetes</taxon>
        <taxon>Streptosporangiales</taxon>
        <taxon>Nocardiopsidaceae</taxon>
        <taxon>Nocardiopsis</taxon>
    </lineage>
</organism>
<dbReference type="Pfam" id="PF00903">
    <property type="entry name" value="Glyoxalase"/>
    <property type="match status" value="1"/>
</dbReference>
<sequence>MTMLHHLALTTSRMTESRRFYDAVLLPLGYERGPCNDKLSTWHGPHPEILLFEVEGEDSSPHTLGRPGWHHAAFSVAGRESVLRVHEAVVAGGWTVVHKPREYPEYSEGYFAVFVEDPDGIRIEVAHIPVAP</sequence>
<keyword evidence="2" id="KW-0456">Lyase</keyword>
<name>A0A840W5I6_9ACTN</name>
<dbReference type="Proteomes" id="UP000579647">
    <property type="component" value="Unassembled WGS sequence"/>
</dbReference>
<dbReference type="PANTHER" id="PTHR35006">
    <property type="entry name" value="GLYOXALASE FAMILY PROTEIN (AFU_ORTHOLOGUE AFUA_5G14830)"/>
    <property type="match status" value="1"/>
</dbReference>
<proteinExistence type="predicted"/>
<accession>A0A840W5I6</accession>
<evidence type="ECO:0000313" key="3">
    <source>
        <dbReference type="Proteomes" id="UP000579647"/>
    </source>
</evidence>
<dbReference type="PANTHER" id="PTHR35006:SF2">
    <property type="entry name" value="GLYOXALASE FAMILY PROTEIN (AFU_ORTHOLOGUE AFUA_5G14830)"/>
    <property type="match status" value="1"/>
</dbReference>
<dbReference type="RefSeq" id="WP_184364974.1">
    <property type="nucleotide sequence ID" value="NZ_BAAAKM010000045.1"/>
</dbReference>
<dbReference type="InterPro" id="IPR004360">
    <property type="entry name" value="Glyas_Fos-R_dOase_dom"/>
</dbReference>
<dbReference type="GO" id="GO:0016829">
    <property type="term" value="F:lyase activity"/>
    <property type="evidence" value="ECO:0007669"/>
    <property type="project" value="UniProtKB-KW"/>
</dbReference>
<dbReference type="AlphaFoldDB" id="A0A840W5I6"/>
<dbReference type="EMBL" id="JACHDO010000001">
    <property type="protein sequence ID" value="MBB5491254.1"/>
    <property type="molecule type" value="Genomic_DNA"/>
</dbReference>
<dbReference type="Gene3D" id="3.10.180.10">
    <property type="entry name" value="2,3-Dihydroxybiphenyl 1,2-Dioxygenase, domain 1"/>
    <property type="match status" value="1"/>
</dbReference>
<keyword evidence="3" id="KW-1185">Reference proteome</keyword>
<reference evidence="2 3" key="1">
    <citation type="submission" date="2020-08" db="EMBL/GenBank/DDBJ databases">
        <title>Sequencing the genomes of 1000 actinobacteria strains.</title>
        <authorList>
            <person name="Klenk H.-P."/>
        </authorList>
    </citation>
    <scope>NUCLEOTIDE SEQUENCE [LARGE SCALE GENOMIC DNA]</scope>
    <source>
        <strain evidence="2 3">DSM 44598</strain>
    </source>
</reference>
<dbReference type="SUPFAM" id="SSF54593">
    <property type="entry name" value="Glyoxalase/Bleomycin resistance protein/Dihydroxybiphenyl dioxygenase"/>
    <property type="match status" value="1"/>
</dbReference>
<evidence type="ECO:0000259" key="1">
    <source>
        <dbReference type="PROSITE" id="PS51819"/>
    </source>
</evidence>
<comment type="caution">
    <text evidence="2">The sequence shown here is derived from an EMBL/GenBank/DDBJ whole genome shotgun (WGS) entry which is preliminary data.</text>
</comment>
<evidence type="ECO:0000313" key="2">
    <source>
        <dbReference type="EMBL" id="MBB5491254.1"/>
    </source>
</evidence>
<keyword evidence="2" id="KW-0560">Oxidoreductase</keyword>
<dbReference type="InterPro" id="IPR029068">
    <property type="entry name" value="Glyas_Bleomycin-R_OHBP_Dase"/>
</dbReference>
<gene>
    <name evidence="2" type="ORF">HNR07_002391</name>
</gene>
<dbReference type="GO" id="GO:0051213">
    <property type="term" value="F:dioxygenase activity"/>
    <property type="evidence" value="ECO:0007669"/>
    <property type="project" value="UniProtKB-KW"/>
</dbReference>
<feature type="domain" description="VOC" evidence="1">
    <location>
        <begin position="3"/>
        <end position="128"/>
    </location>
</feature>
<protein>
    <submittedName>
        <fullName evidence="2">Catechol 2,3-dioxygenase-like lactoylglutathione lyase family enzyme</fullName>
    </submittedName>
</protein>
<dbReference type="InterPro" id="IPR037523">
    <property type="entry name" value="VOC_core"/>
</dbReference>